<dbReference type="Pfam" id="PF00339">
    <property type="entry name" value="Arrestin_N"/>
    <property type="match status" value="1"/>
</dbReference>
<evidence type="ECO:0000259" key="4">
    <source>
        <dbReference type="SMART" id="SM01017"/>
    </source>
</evidence>
<feature type="compositionally biased region" description="Basic and acidic residues" evidence="3">
    <location>
        <begin position="522"/>
        <end position="531"/>
    </location>
</feature>
<reference evidence="5 6" key="1">
    <citation type="submission" date="2017-10" db="EMBL/GenBank/DDBJ databases">
        <title>Development of genomic resources for the powdery mildew, Erysiphe pulchra.</title>
        <authorList>
            <person name="Wadl P.A."/>
            <person name="Mack B.M."/>
            <person name="Moore G."/>
            <person name="Beltz S.B."/>
        </authorList>
    </citation>
    <scope>NUCLEOTIDE SEQUENCE [LARGE SCALE GENOMIC DNA]</scope>
    <source>
        <strain evidence="5">Cflorida</strain>
    </source>
</reference>
<feature type="region of interest" description="Disordered" evidence="3">
    <location>
        <begin position="497"/>
        <end position="638"/>
    </location>
</feature>
<dbReference type="InterPro" id="IPR011021">
    <property type="entry name" value="Arrestin-like_N"/>
</dbReference>
<dbReference type="GO" id="GO:0005829">
    <property type="term" value="C:cytosol"/>
    <property type="evidence" value="ECO:0007669"/>
    <property type="project" value="TreeGrafter"/>
</dbReference>
<protein>
    <recommendedName>
        <fullName evidence="4">Arrestin C-terminal-like domain-containing protein</fullName>
    </recommendedName>
</protein>
<dbReference type="Gene3D" id="2.60.40.640">
    <property type="match status" value="1"/>
</dbReference>
<evidence type="ECO:0000256" key="1">
    <source>
        <dbReference type="ARBA" id="ARBA00005298"/>
    </source>
</evidence>
<dbReference type="PANTHER" id="PTHR11188">
    <property type="entry name" value="ARRESTIN DOMAIN CONTAINING PROTEIN"/>
    <property type="match status" value="1"/>
</dbReference>
<dbReference type="PANTHER" id="PTHR11188:SF17">
    <property type="entry name" value="FI21816P1"/>
    <property type="match status" value="1"/>
</dbReference>
<dbReference type="STRING" id="225359.A0A2S4PL25"/>
<accession>A0A2S4PL25</accession>
<dbReference type="InterPro" id="IPR011022">
    <property type="entry name" value="Arrestin_C-like"/>
</dbReference>
<dbReference type="InterPro" id="IPR014756">
    <property type="entry name" value="Ig_E-set"/>
</dbReference>
<dbReference type="SMART" id="SM01017">
    <property type="entry name" value="Arrestin_C"/>
    <property type="match status" value="1"/>
</dbReference>
<organism evidence="5 6">
    <name type="scientific">Erysiphe pulchra</name>
    <dbReference type="NCBI Taxonomy" id="225359"/>
    <lineage>
        <taxon>Eukaryota</taxon>
        <taxon>Fungi</taxon>
        <taxon>Dikarya</taxon>
        <taxon>Ascomycota</taxon>
        <taxon>Pezizomycotina</taxon>
        <taxon>Leotiomycetes</taxon>
        <taxon>Erysiphales</taxon>
        <taxon>Erysiphaceae</taxon>
        <taxon>Erysiphe</taxon>
    </lineage>
</organism>
<feature type="domain" description="Arrestin C-terminal-like" evidence="4">
    <location>
        <begin position="191"/>
        <end position="346"/>
    </location>
</feature>
<keyword evidence="6" id="KW-1185">Reference proteome</keyword>
<dbReference type="InterPro" id="IPR050357">
    <property type="entry name" value="Arrestin_domain-protein"/>
</dbReference>
<dbReference type="GO" id="GO:0030674">
    <property type="term" value="F:protein-macromolecule adaptor activity"/>
    <property type="evidence" value="ECO:0007669"/>
    <property type="project" value="TreeGrafter"/>
</dbReference>
<feature type="compositionally biased region" description="Polar residues" evidence="3">
    <location>
        <begin position="591"/>
        <end position="620"/>
    </location>
</feature>
<evidence type="ECO:0000256" key="3">
    <source>
        <dbReference type="SAM" id="MobiDB-lite"/>
    </source>
</evidence>
<name>A0A2S4PL25_9PEZI</name>
<feature type="compositionally biased region" description="Polar residues" evidence="3">
    <location>
        <begin position="475"/>
        <end position="484"/>
    </location>
</feature>
<comment type="caution">
    <text evidence="5">The sequence shown here is derived from an EMBL/GenBank/DDBJ whole genome shotgun (WGS) entry which is preliminary data.</text>
</comment>
<dbReference type="GO" id="GO:0070086">
    <property type="term" value="P:ubiquitin-dependent endocytosis"/>
    <property type="evidence" value="ECO:0007669"/>
    <property type="project" value="TreeGrafter"/>
</dbReference>
<dbReference type="OrthoDB" id="2333384at2759"/>
<dbReference type="GO" id="GO:0031625">
    <property type="term" value="F:ubiquitin protein ligase binding"/>
    <property type="evidence" value="ECO:0007669"/>
    <property type="project" value="TreeGrafter"/>
</dbReference>
<evidence type="ECO:0000313" key="5">
    <source>
        <dbReference type="EMBL" id="POS82740.1"/>
    </source>
</evidence>
<comment type="similarity">
    <text evidence="1">Belongs to the arrestin family.</text>
</comment>
<dbReference type="AlphaFoldDB" id="A0A2S4PL25"/>
<sequence length="638" mass="70887">MPKLISALTGKNNSPASFFEIRLTKDVIVLYGEPREAPSQLMTGMLVLSLYQTIKVEEIYLRMSGQLKISGLPDKKQNFESENKVHIEKQCEIFSHRWAPFVGGHGSESSSKGTIMHPGNYEWPFELIIPGSMAESVQGLRETYIVYNLKAKVMRGKLAHDLVTWKPVRIIRTMESADADLSQPMIVENVWPNKVEYSVMVPQKTVIFGTAVEVQMRFTVLLKGLRIGEIRCHIMEIVELSSGLSTRSESGRCRKHERRIATSIFYMNDANYHEVLLDNGQDGHVLIEKIPLPKTLSECLQDCEVHGIKVRHRVKLFITLHNPDGHVSELRATIPITIYFSPSVPLTAEGELVNKSVDNTNSVDVMRHAPPLYGHHVWDQLYGCAFLSGNTSPMFESGLNTPSFAHSRAGSYDNLSAMDGTLSPYSTAAPNDVTPAALSSRLQNLSFSSRNSSFRRLAGLGSSGPSTPHIYPNADSESGGVTDNLNRYDYFQNATYHSNPMSRRSSGDTEPLSLASAPHTPFNRDKFEMSDLNRVPSYRTASKTPARTMLNDSLPDYKTALSAPSSPTRKFSMPAIKHNSSTNNFCNNSNGLANSSIPSTEPSRNGIIQASTSSQSTPTDVQERRRFSIQPRRKRGLS</sequence>
<comment type="subunit">
    <text evidence="2">Interacts with hulA.</text>
</comment>
<evidence type="ECO:0000256" key="2">
    <source>
        <dbReference type="ARBA" id="ARBA00038766"/>
    </source>
</evidence>
<dbReference type="Proteomes" id="UP000237438">
    <property type="component" value="Unassembled WGS sequence"/>
</dbReference>
<dbReference type="Pfam" id="PF02752">
    <property type="entry name" value="Arrestin_C"/>
    <property type="match status" value="1"/>
</dbReference>
<dbReference type="SUPFAM" id="SSF81296">
    <property type="entry name" value="E set domains"/>
    <property type="match status" value="1"/>
</dbReference>
<dbReference type="GO" id="GO:0005886">
    <property type="term" value="C:plasma membrane"/>
    <property type="evidence" value="ECO:0007669"/>
    <property type="project" value="TreeGrafter"/>
</dbReference>
<proteinExistence type="inferred from homology"/>
<gene>
    <name evidence="5" type="ORF">EPUL_005387</name>
</gene>
<feature type="compositionally biased region" description="Low complexity" evidence="3">
    <location>
        <begin position="579"/>
        <end position="590"/>
    </location>
</feature>
<feature type="region of interest" description="Disordered" evidence="3">
    <location>
        <begin position="458"/>
        <end position="484"/>
    </location>
</feature>
<dbReference type="EMBL" id="PEDP01002312">
    <property type="protein sequence ID" value="POS82740.1"/>
    <property type="molecule type" value="Genomic_DNA"/>
</dbReference>
<dbReference type="InterPro" id="IPR014752">
    <property type="entry name" value="Arrestin-like_C"/>
</dbReference>
<evidence type="ECO:0000313" key="6">
    <source>
        <dbReference type="Proteomes" id="UP000237438"/>
    </source>
</evidence>